<sequence>MSIIDSNAFAPLLKVEAKEEAVLLQTSPEEIRLGYMKKSYVENVPSQSERENKRRKTRKRKKEKEAQGSGSIECSMVAERATSNPPSILYEVQHRNEYEI</sequence>
<feature type="compositionally biased region" description="Basic residues" evidence="1">
    <location>
        <begin position="53"/>
        <end position="62"/>
    </location>
</feature>
<protein>
    <submittedName>
        <fullName evidence="2">Uncharacterized protein</fullName>
    </submittedName>
</protein>
<name>A0A9D4JE31_DREPO</name>
<gene>
    <name evidence="2" type="ORF">DPMN_132697</name>
</gene>
<dbReference type="EMBL" id="JAIWYP010000006">
    <property type="protein sequence ID" value="KAH3804412.1"/>
    <property type="molecule type" value="Genomic_DNA"/>
</dbReference>
<evidence type="ECO:0000313" key="3">
    <source>
        <dbReference type="Proteomes" id="UP000828390"/>
    </source>
</evidence>
<dbReference type="AlphaFoldDB" id="A0A9D4JE31"/>
<organism evidence="2 3">
    <name type="scientific">Dreissena polymorpha</name>
    <name type="common">Zebra mussel</name>
    <name type="synonym">Mytilus polymorpha</name>
    <dbReference type="NCBI Taxonomy" id="45954"/>
    <lineage>
        <taxon>Eukaryota</taxon>
        <taxon>Metazoa</taxon>
        <taxon>Spiralia</taxon>
        <taxon>Lophotrochozoa</taxon>
        <taxon>Mollusca</taxon>
        <taxon>Bivalvia</taxon>
        <taxon>Autobranchia</taxon>
        <taxon>Heteroconchia</taxon>
        <taxon>Euheterodonta</taxon>
        <taxon>Imparidentia</taxon>
        <taxon>Neoheterodontei</taxon>
        <taxon>Myida</taxon>
        <taxon>Dreissenoidea</taxon>
        <taxon>Dreissenidae</taxon>
        <taxon>Dreissena</taxon>
    </lineage>
</organism>
<proteinExistence type="predicted"/>
<reference evidence="2" key="2">
    <citation type="submission" date="2020-11" db="EMBL/GenBank/DDBJ databases">
        <authorList>
            <person name="McCartney M.A."/>
            <person name="Auch B."/>
            <person name="Kono T."/>
            <person name="Mallez S."/>
            <person name="Becker A."/>
            <person name="Gohl D.M."/>
            <person name="Silverstein K.A.T."/>
            <person name="Koren S."/>
            <person name="Bechman K.B."/>
            <person name="Herman A."/>
            <person name="Abrahante J.E."/>
            <person name="Garbe J."/>
        </authorList>
    </citation>
    <scope>NUCLEOTIDE SEQUENCE</scope>
    <source>
        <strain evidence="2">Duluth1</strain>
        <tissue evidence="2">Whole animal</tissue>
    </source>
</reference>
<evidence type="ECO:0000256" key="1">
    <source>
        <dbReference type="SAM" id="MobiDB-lite"/>
    </source>
</evidence>
<dbReference type="Proteomes" id="UP000828390">
    <property type="component" value="Unassembled WGS sequence"/>
</dbReference>
<feature type="region of interest" description="Disordered" evidence="1">
    <location>
        <begin position="42"/>
        <end position="78"/>
    </location>
</feature>
<keyword evidence="3" id="KW-1185">Reference proteome</keyword>
<reference evidence="2" key="1">
    <citation type="journal article" date="2019" name="bioRxiv">
        <title>The Genome of the Zebra Mussel, Dreissena polymorpha: A Resource for Invasive Species Research.</title>
        <authorList>
            <person name="McCartney M.A."/>
            <person name="Auch B."/>
            <person name="Kono T."/>
            <person name="Mallez S."/>
            <person name="Zhang Y."/>
            <person name="Obille A."/>
            <person name="Becker A."/>
            <person name="Abrahante J.E."/>
            <person name="Garbe J."/>
            <person name="Badalamenti J.P."/>
            <person name="Herman A."/>
            <person name="Mangelson H."/>
            <person name="Liachko I."/>
            <person name="Sullivan S."/>
            <person name="Sone E.D."/>
            <person name="Koren S."/>
            <person name="Silverstein K.A.T."/>
            <person name="Beckman K.B."/>
            <person name="Gohl D.M."/>
        </authorList>
    </citation>
    <scope>NUCLEOTIDE SEQUENCE</scope>
    <source>
        <strain evidence="2">Duluth1</strain>
        <tissue evidence="2">Whole animal</tissue>
    </source>
</reference>
<evidence type="ECO:0000313" key="2">
    <source>
        <dbReference type="EMBL" id="KAH3804412.1"/>
    </source>
</evidence>
<comment type="caution">
    <text evidence="2">The sequence shown here is derived from an EMBL/GenBank/DDBJ whole genome shotgun (WGS) entry which is preliminary data.</text>
</comment>
<accession>A0A9D4JE31</accession>